<evidence type="ECO:0008006" key="3">
    <source>
        <dbReference type="Google" id="ProtNLM"/>
    </source>
</evidence>
<dbReference type="EMBL" id="BAABDI010000009">
    <property type="protein sequence ID" value="GAA3972041.1"/>
    <property type="molecule type" value="Genomic_DNA"/>
</dbReference>
<evidence type="ECO:0000313" key="2">
    <source>
        <dbReference type="Proteomes" id="UP001501556"/>
    </source>
</evidence>
<comment type="caution">
    <text evidence="1">The sequence shown here is derived from an EMBL/GenBank/DDBJ whole genome shotgun (WGS) entry which is preliminary data.</text>
</comment>
<proteinExistence type="predicted"/>
<dbReference type="InterPro" id="IPR026444">
    <property type="entry name" value="Secre_tail"/>
</dbReference>
<keyword evidence="2" id="KW-1185">Reference proteome</keyword>
<dbReference type="Proteomes" id="UP001501556">
    <property type="component" value="Unassembled WGS sequence"/>
</dbReference>
<dbReference type="InterPro" id="IPR035986">
    <property type="entry name" value="PKD_dom_sf"/>
</dbReference>
<reference evidence="2" key="1">
    <citation type="journal article" date="2019" name="Int. J. Syst. Evol. Microbiol.">
        <title>The Global Catalogue of Microorganisms (GCM) 10K type strain sequencing project: providing services to taxonomists for standard genome sequencing and annotation.</title>
        <authorList>
            <consortium name="The Broad Institute Genomics Platform"/>
            <consortium name="The Broad Institute Genome Sequencing Center for Infectious Disease"/>
            <person name="Wu L."/>
            <person name="Ma J."/>
        </authorList>
    </citation>
    <scope>NUCLEOTIDE SEQUENCE [LARGE SCALE GENOMIC DNA]</scope>
    <source>
        <strain evidence="2">JCM 17217</strain>
    </source>
</reference>
<dbReference type="Gene3D" id="2.60.40.10">
    <property type="entry name" value="Immunoglobulins"/>
    <property type="match status" value="1"/>
</dbReference>
<evidence type="ECO:0000313" key="1">
    <source>
        <dbReference type="EMBL" id="GAA3972041.1"/>
    </source>
</evidence>
<dbReference type="InterPro" id="IPR013783">
    <property type="entry name" value="Ig-like_fold"/>
</dbReference>
<accession>A0ABP7PVL9</accession>
<protein>
    <recommendedName>
        <fullName evidence="3">Por secretion system C-terminal sorting domain-containing protein</fullName>
    </recommendedName>
</protein>
<dbReference type="SUPFAM" id="SSF49299">
    <property type="entry name" value="PKD domain"/>
    <property type="match status" value="1"/>
</dbReference>
<gene>
    <name evidence="1" type="ORF">GCM10022407_17300</name>
</gene>
<sequence>MTSASFHAPLANAHNLRQNILAFTPLVFCTAPVVAAPATVTTTTDAGLCGASVSFQATATGTTPTLSYTVGGAPIASPYDFPVGTTTVTATATNSCGTNSETFTVKVSDVTPPTAVAQNVTVTLVGGMARVAPAQVDNGSSDACGIASLALDRMAFTCADIGNNTVVLTVTDVHGNVSTASAVVTVGGTIPAPSVAVVPATNVYTGGVPSNLYIGYGPQSATLVATGGMSYVWSPAVGLSNPMIGSPVFTATTPGIFTYTVTATNLYGCIATTSVTITVINAYCDKNKVIVCHGGKELCIAASAVPAHLLNHAGDKLGACTSPALRAGIAAGNGATELAVYPNPATELAVVSFRAPLDGPARMEVYNEMGQRVATIYDGNVLGGQLYSISLKTQGLTTGLYACRLILNGKTEMMRLTVAH</sequence>
<dbReference type="NCBIfam" id="TIGR04183">
    <property type="entry name" value="Por_Secre_tail"/>
    <property type="match status" value="1"/>
</dbReference>
<name>A0ABP7PVL9_9BACT</name>
<organism evidence="1 2">
    <name type="scientific">Hymenobacter antarcticus</name>
    <dbReference type="NCBI Taxonomy" id="486270"/>
    <lineage>
        <taxon>Bacteria</taxon>
        <taxon>Pseudomonadati</taxon>
        <taxon>Bacteroidota</taxon>
        <taxon>Cytophagia</taxon>
        <taxon>Cytophagales</taxon>
        <taxon>Hymenobacteraceae</taxon>
        <taxon>Hymenobacter</taxon>
    </lineage>
</organism>